<evidence type="ECO:0008006" key="4">
    <source>
        <dbReference type="Google" id="ProtNLM"/>
    </source>
</evidence>
<keyword evidence="1" id="KW-0560">Oxidoreductase</keyword>
<dbReference type="EMBL" id="ML977510">
    <property type="protein sequence ID" value="KAF2127515.1"/>
    <property type="molecule type" value="Genomic_DNA"/>
</dbReference>
<keyword evidence="3" id="KW-1185">Reference proteome</keyword>
<dbReference type="GeneID" id="54412907"/>
<dbReference type="PANTHER" id="PTHR37285">
    <property type="entry name" value="SPORE WALL MATURATION PROTEIN DIT1"/>
    <property type="match status" value="1"/>
</dbReference>
<evidence type="ECO:0000256" key="1">
    <source>
        <dbReference type="ARBA" id="ARBA00023002"/>
    </source>
</evidence>
<proteinExistence type="predicted"/>
<dbReference type="InterPro" id="IPR007817">
    <property type="entry name" value="Isocyanide_synthase_DIT1"/>
</dbReference>
<dbReference type="Pfam" id="PF05141">
    <property type="entry name" value="DIT1_PvcA"/>
    <property type="match status" value="2"/>
</dbReference>
<dbReference type="OrthoDB" id="429813at2759"/>
<organism evidence="2 3">
    <name type="scientific">Dothidotthia symphoricarpi CBS 119687</name>
    <dbReference type="NCBI Taxonomy" id="1392245"/>
    <lineage>
        <taxon>Eukaryota</taxon>
        <taxon>Fungi</taxon>
        <taxon>Dikarya</taxon>
        <taxon>Ascomycota</taxon>
        <taxon>Pezizomycotina</taxon>
        <taxon>Dothideomycetes</taxon>
        <taxon>Pleosporomycetidae</taxon>
        <taxon>Pleosporales</taxon>
        <taxon>Dothidotthiaceae</taxon>
        <taxon>Dothidotthia</taxon>
    </lineage>
</organism>
<protein>
    <recommendedName>
        <fullName evidence="4">Pyoverdine/dityrosine biosynthesis protein</fullName>
    </recommendedName>
</protein>
<dbReference type="InterPro" id="IPR042098">
    <property type="entry name" value="TauD-like_sf"/>
</dbReference>
<accession>A0A6A6A8I2</accession>
<dbReference type="Proteomes" id="UP000799771">
    <property type="component" value="Unassembled WGS sequence"/>
</dbReference>
<dbReference type="RefSeq" id="XP_033521904.1">
    <property type="nucleotide sequence ID" value="XM_033672475.1"/>
</dbReference>
<evidence type="ECO:0000313" key="3">
    <source>
        <dbReference type="Proteomes" id="UP000799771"/>
    </source>
</evidence>
<sequence>MRKKPAATWTHGRTFKFIFVTVFDDVPLKPCPPTVAIFCEYLLGMYRSEYNYIVQRRLQSVVRKAHECLEFKADYLATSPKILNINLRYKSPFPKGFVDRSDEGAIKFIIIIFRVVNLNKPVCMFLPAFPFKSPNTEVKVLRGLPDKAEDLALAHLNGMCAAAQEIYDPGARLVIVSDGLVYNDLLEVPDHVVWEYGQELRALTKARKYDQIEFARLKVMFAVENLQEEYDDMTYAAVASVIHLELVKRYGTLGWDETMYPVGESRTKSRFKKGLEKIAKCMLGRGDAFARALRENFPDQTRYPLNILSVPNTVTPWHSSVIYKLDGTVRAGHCSMFEQIGNMELEWSTSAVTFFPLYPCGLMIRPTNGTKTLAIGDINASKVRELAEHNSSVILRDFAQTKNCDRFIAKAHDMGVPTPWKFGLVLKVKARKPGPGILDTRCFPHLPRNRPLEHLKQLTWWVSTPSFGNSSIHGLPLVVDHPSTGQPCLRYHERWPQEKTWFDPTDVVIRNEDNSTCEVLESLLHDRRICYWHSSFQAGVDRELWRILFDPALFEFKCKYMV</sequence>
<dbReference type="Gene3D" id="3.60.130.10">
    <property type="entry name" value="Clavaminate synthase-like"/>
    <property type="match status" value="2"/>
</dbReference>
<name>A0A6A6A8I2_9PLEO</name>
<gene>
    <name evidence="2" type="ORF">P153DRAFT_424165</name>
</gene>
<dbReference type="AlphaFoldDB" id="A0A6A6A8I2"/>
<dbReference type="PANTHER" id="PTHR37285:SF5">
    <property type="entry name" value="SPORE WALL MATURATION PROTEIN DIT1"/>
    <property type="match status" value="1"/>
</dbReference>
<evidence type="ECO:0000313" key="2">
    <source>
        <dbReference type="EMBL" id="KAF2127515.1"/>
    </source>
</evidence>
<dbReference type="GO" id="GO:0016491">
    <property type="term" value="F:oxidoreductase activity"/>
    <property type="evidence" value="ECO:0007669"/>
    <property type="project" value="UniProtKB-KW"/>
</dbReference>
<reference evidence="2" key="1">
    <citation type="journal article" date="2020" name="Stud. Mycol.">
        <title>101 Dothideomycetes genomes: a test case for predicting lifestyles and emergence of pathogens.</title>
        <authorList>
            <person name="Haridas S."/>
            <person name="Albert R."/>
            <person name="Binder M."/>
            <person name="Bloem J."/>
            <person name="Labutti K."/>
            <person name="Salamov A."/>
            <person name="Andreopoulos B."/>
            <person name="Baker S."/>
            <person name="Barry K."/>
            <person name="Bills G."/>
            <person name="Bluhm B."/>
            <person name="Cannon C."/>
            <person name="Castanera R."/>
            <person name="Culley D."/>
            <person name="Daum C."/>
            <person name="Ezra D."/>
            <person name="Gonzalez J."/>
            <person name="Henrissat B."/>
            <person name="Kuo A."/>
            <person name="Liang C."/>
            <person name="Lipzen A."/>
            <person name="Lutzoni F."/>
            <person name="Magnuson J."/>
            <person name="Mondo S."/>
            <person name="Nolan M."/>
            <person name="Ohm R."/>
            <person name="Pangilinan J."/>
            <person name="Park H.-J."/>
            <person name="Ramirez L."/>
            <person name="Alfaro M."/>
            <person name="Sun H."/>
            <person name="Tritt A."/>
            <person name="Yoshinaga Y."/>
            <person name="Zwiers L.-H."/>
            <person name="Turgeon B."/>
            <person name="Goodwin S."/>
            <person name="Spatafora J."/>
            <person name="Crous P."/>
            <person name="Grigoriev I."/>
        </authorList>
    </citation>
    <scope>NUCLEOTIDE SEQUENCE</scope>
    <source>
        <strain evidence="2">CBS 119687</strain>
    </source>
</reference>